<sequence>MKHNKITISILMIFVILLSVGCSNNQENISDGNENVNADYDFLFQELEEKYDATLGIYALDTETNKEISYNADERFAYCSTYKALAAGAILEKYSIEELDNVIYFEEEDVLSYAPVAKDKVDTGMTIREICDAAVRQSDNTAGNLQFTLLDGPNGFKQSLSKIGDTVSEPSRIETELNDAVPGDIRDTSTPKQLALNLKEYATGDILSDDKKEIFIDWMSNNATGDELIRAGVPSDWIVADKSGAGSYGTRNDIAIVTPPNKKPIFVAVLSKKAEQDAEYDNKLIADATKIIFDLIS</sequence>
<evidence type="ECO:0000256" key="3">
    <source>
        <dbReference type="ARBA" id="ARBA00022801"/>
    </source>
</evidence>
<dbReference type="InterPro" id="IPR012338">
    <property type="entry name" value="Beta-lactam/transpept-like"/>
</dbReference>
<evidence type="ECO:0000313" key="8">
    <source>
        <dbReference type="Proteomes" id="UP000013085"/>
    </source>
</evidence>
<comment type="caution">
    <text evidence="7">The sequence shown here is derived from an EMBL/GenBank/DDBJ whole genome shotgun (WGS) entry which is preliminary data.</text>
</comment>
<dbReference type="GO" id="GO:0046677">
    <property type="term" value="P:response to antibiotic"/>
    <property type="evidence" value="ECO:0007669"/>
    <property type="project" value="UniProtKB-UniRule"/>
</dbReference>
<dbReference type="GO" id="GO:0008800">
    <property type="term" value="F:beta-lactamase activity"/>
    <property type="evidence" value="ECO:0007669"/>
    <property type="project" value="UniProtKB-UniRule"/>
</dbReference>
<evidence type="ECO:0000259" key="6">
    <source>
        <dbReference type="Pfam" id="PF13354"/>
    </source>
</evidence>
<dbReference type="PROSITE" id="PS51257">
    <property type="entry name" value="PROKAR_LIPOPROTEIN"/>
    <property type="match status" value="1"/>
</dbReference>
<evidence type="ECO:0000256" key="2">
    <source>
        <dbReference type="ARBA" id="ARBA00012865"/>
    </source>
</evidence>
<dbReference type="PANTHER" id="PTHR35333">
    <property type="entry name" value="BETA-LACTAMASE"/>
    <property type="match status" value="1"/>
</dbReference>
<evidence type="ECO:0000256" key="4">
    <source>
        <dbReference type="ARBA" id="ARBA00023251"/>
    </source>
</evidence>
<dbReference type="InterPro" id="IPR023650">
    <property type="entry name" value="Beta-lactam_class-A_AS"/>
</dbReference>
<dbReference type="NCBIfam" id="NF033103">
    <property type="entry name" value="bla_class_A"/>
    <property type="match status" value="1"/>
</dbReference>
<feature type="domain" description="Beta-lactamase class A catalytic" evidence="6">
    <location>
        <begin position="56"/>
        <end position="270"/>
    </location>
</feature>
<dbReference type="GeneID" id="23113416"/>
<dbReference type="SUPFAM" id="SSF56601">
    <property type="entry name" value="beta-lactamase/transpeptidase-like"/>
    <property type="match status" value="1"/>
</dbReference>
<proteinExistence type="inferred from homology"/>
<dbReference type="HOGENOM" id="CLU_031960_6_2_9"/>
<dbReference type="Pfam" id="PF13354">
    <property type="entry name" value="Beta-lactamase2"/>
    <property type="match status" value="1"/>
</dbReference>
<comment type="similarity">
    <text evidence="1 5">Belongs to the class-A beta-lactamase family.</text>
</comment>
<dbReference type="PANTHER" id="PTHR35333:SF3">
    <property type="entry name" value="BETA-LACTAMASE-TYPE TRANSPEPTIDASE FOLD CONTAINING PROTEIN"/>
    <property type="match status" value="1"/>
</dbReference>
<dbReference type="PRINTS" id="PR00118">
    <property type="entry name" value="BLACTAMASEA"/>
</dbReference>
<dbReference type="EMBL" id="AGYR01000039">
    <property type="protein sequence ID" value="ENZ12263.1"/>
    <property type="molecule type" value="Genomic_DNA"/>
</dbReference>
<dbReference type="PROSITE" id="PS00146">
    <property type="entry name" value="BETA_LACTAMASE_A"/>
    <property type="match status" value="1"/>
</dbReference>
<name>A0A0E2H6V7_9FIRM</name>
<reference evidence="7 8" key="1">
    <citation type="submission" date="2013-01" db="EMBL/GenBank/DDBJ databases">
        <title>The Genome Sequence of Clostridium clostridioforme 90A8.</title>
        <authorList>
            <consortium name="The Broad Institute Genome Sequencing Platform"/>
            <person name="Earl A."/>
            <person name="Ward D."/>
            <person name="Feldgarden M."/>
            <person name="Gevers D."/>
            <person name="Courvalin P."/>
            <person name="Lambert T."/>
            <person name="Walker B."/>
            <person name="Young S.K."/>
            <person name="Zeng Q."/>
            <person name="Gargeya S."/>
            <person name="Fitzgerald M."/>
            <person name="Haas B."/>
            <person name="Abouelleil A."/>
            <person name="Alvarado L."/>
            <person name="Arachchi H.M."/>
            <person name="Berlin A.M."/>
            <person name="Chapman S.B."/>
            <person name="Dewar J."/>
            <person name="Goldberg J."/>
            <person name="Griggs A."/>
            <person name="Gujja S."/>
            <person name="Hansen M."/>
            <person name="Howarth C."/>
            <person name="Imamovic A."/>
            <person name="Larimer J."/>
            <person name="McCowan C."/>
            <person name="Murphy C."/>
            <person name="Neiman D."/>
            <person name="Pearson M."/>
            <person name="Priest M."/>
            <person name="Roberts A."/>
            <person name="Saif S."/>
            <person name="Shea T."/>
            <person name="Sisk P."/>
            <person name="Sykes S."/>
            <person name="Wortman J."/>
            <person name="Nusbaum C."/>
            <person name="Birren B."/>
        </authorList>
    </citation>
    <scope>NUCLEOTIDE SEQUENCE [LARGE SCALE GENOMIC DNA]</scope>
    <source>
        <strain evidence="7 8">90A8</strain>
    </source>
</reference>
<dbReference type="Proteomes" id="UP000013085">
    <property type="component" value="Unassembled WGS sequence"/>
</dbReference>
<dbReference type="EC" id="3.5.2.6" evidence="2 5"/>
<dbReference type="InterPro" id="IPR000871">
    <property type="entry name" value="Beta-lactam_class-A"/>
</dbReference>
<keyword evidence="4 5" id="KW-0046">Antibiotic resistance</keyword>
<dbReference type="InterPro" id="IPR045155">
    <property type="entry name" value="Beta-lactam_cat"/>
</dbReference>
<dbReference type="RefSeq" id="WP_002575559.1">
    <property type="nucleotide sequence ID" value="NZ_KB850979.1"/>
</dbReference>
<keyword evidence="3 5" id="KW-0378">Hydrolase</keyword>
<dbReference type="Gene3D" id="3.40.710.10">
    <property type="entry name" value="DD-peptidase/beta-lactamase superfamily"/>
    <property type="match status" value="1"/>
</dbReference>
<organism evidence="7 8">
    <name type="scientific">[Clostridium] clostridioforme 90A8</name>
    <dbReference type="NCBI Taxonomy" id="999408"/>
    <lineage>
        <taxon>Bacteria</taxon>
        <taxon>Bacillati</taxon>
        <taxon>Bacillota</taxon>
        <taxon>Clostridia</taxon>
        <taxon>Lachnospirales</taxon>
        <taxon>Lachnospiraceae</taxon>
        <taxon>Enterocloster</taxon>
    </lineage>
</organism>
<dbReference type="PATRIC" id="fig|999408.3.peg.3659"/>
<dbReference type="GO" id="GO:0030655">
    <property type="term" value="P:beta-lactam antibiotic catabolic process"/>
    <property type="evidence" value="ECO:0007669"/>
    <property type="project" value="InterPro"/>
</dbReference>
<evidence type="ECO:0000313" key="7">
    <source>
        <dbReference type="EMBL" id="ENZ12263.1"/>
    </source>
</evidence>
<dbReference type="AlphaFoldDB" id="A0A0E2H6V7"/>
<accession>A0A0E2H6V7</accession>
<gene>
    <name evidence="7" type="ORF">HMPREF1090_03386</name>
</gene>
<evidence type="ECO:0000256" key="1">
    <source>
        <dbReference type="ARBA" id="ARBA00009009"/>
    </source>
</evidence>
<comment type="catalytic activity">
    <reaction evidence="5">
        <text>a beta-lactam + H2O = a substituted beta-amino acid</text>
        <dbReference type="Rhea" id="RHEA:20401"/>
        <dbReference type="ChEBI" id="CHEBI:15377"/>
        <dbReference type="ChEBI" id="CHEBI:35627"/>
        <dbReference type="ChEBI" id="CHEBI:140347"/>
        <dbReference type="EC" id="3.5.2.6"/>
    </reaction>
</comment>
<protein>
    <recommendedName>
        <fullName evidence="2 5">Beta-lactamase</fullName>
        <ecNumber evidence="2 5">3.5.2.6</ecNumber>
    </recommendedName>
</protein>
<evidence type="ECO:0000256" key="5">
    <source>
        <dbReference type="RuleBase" id="RU361140"/>
    </source>
</evidence>